<dbReference type="GeneID" id="92039235"/>
<accession>A0ABR1X7U3</accession>
<comment type="caution">
    <text evidence="2">The sequence shown here is derived from an EMBL/GenBank/DDBJ whole genome shotgun (WGS) entry which is preliminary data.</text>
</comment>
<keyword evidence="3" id="KW-1185">Reference proteome</keyword>
<dbReference type="EMBL" id="JAQQWN010000003">
    <property type="protein sequence ID" value="KAK8091499.1"/>
    <property type="molecule type" value="Genomic_DNA"/>
</dbReference>
<dbReference type="Proteomes" id="UP001433268">
    <property type="component" value="Unassembled WGS sequence"/>
</dbReference>
<evidence type="ECO:0000313" key="2">
    <source>
        <dbReference type="EMBL" id="KAK8091499.1"/>
    </source>
</evidence>
<evidence type="ECO:0000313" key="3">
    <source>
        <dbReference type="Proteomes" id="UP001433268"/>
    </source>
</evidence>
<feature type="region of interest" description="Disordered" evidence="1">
    <location>
        <begin position="15"/>
        <end position="64"/>
    </location>
</feature>
<feature type="compositionally biased region" description="Basic and acidic residues" evidence="1">
    <location>
        <begin position="26"/>
        <end position="42"/>
    </location>
</feature>
<dbReference type="RefSeq" id="XP_066673471.1">
    <property type="nucleotide sequence ID" value="XM_066806175.1"/>
</dbReference>
<organism evidence="2 3">
    <name type="scientific">Apiospora hydei</name>
    <dbReference type="NCBI Taxonomy" id="1337664"/>
    <lineage>
        <taxon>Eukaryota</taxon>
        <taxon>Fungi</taxon>
        <taxon>Dikarya</taxon>
        <taxon>Ascomycota</taxon>
        <taxon>Pezizomycotina</taxon>
        <taxon>Sordariomycetes</taxon>
        <taxon>Xylariomycetidae</taxon>
        <taxon>Amphisphaeriales</taxon>
        <taxon>Apiosporaceae</taxon>
        <taxon>Apiospora</taxon>
    </lineage>
</organism>
<name>A0ABR1X7U3_9PEZI</name>
<gene>
    <name evidence="2" type="ORF">PG997_001860</name>
</gene>
<feature type="compositionally biased region" description="Polar residues" evidence="1">
    <location>
        <begin position="50"/>
        <end position="64"/>
    </location>
</feature>
<evidence type="ECO:0000256" key="1">
    <source>
        <dbReference type="SAM" id="MobiDB-lite"/>
    </source>
</evidence>
<sequence length="64" mass="7570">MCHTHHVWLEKKLKSQDFAHCFESAPRPDQEKKEEEEKEEGKKTKKKKPATTTMPSTQRKSPDF</sequence>
<protein>
    <submittedName>
        <fullName evidence="2">Uncharacterized protein</fullName>
    </submittedName>
</protein>
<reference evidence="2 3" key="1">
    <citation type="submission" date="2023-01" db="EMBL/GenBank/DDBJ databases">
        <title>Analysis of 21 Apiospora genomes using comparative genomics revels a genus with tremendous synthesis potential of carbohydrate active enzymes and secondary metabolites.</title>
        <authorList>
            <person name="Sorensen T."/>
        </authorList>
    </citation>
    <scope>NUCLEOTIDE SEQUENCE [LARGE SCALE GENOMIC DNA]</scope>
    <source>
        <strain evidence="2 3">CBS 114990</strain>
    </source>
</reference>
<proteinExistence type="predicted"/>